<evidence type="ECO:0008006" key="3">
    <source>
        <dbReference type="Google" id="ProtNLM"/>
    </source>
</evidence>
<protein>
    <recommendedName>
        <fullName evidence="3">DUF1127 domain-containing protein</fullName>
    </recommendedName>
</protein>
<dbReference type="AlphaFoldDB" id="A0A2T7URA4"/>
<reference evidence="1 2" key="1">
    <citation type="journal article" date="2011" name="Syst. Appl. Microbiol.">
        <title>Defluviimonas denitrificans gen. nov., sp. nov., and Pararhodobacter aggregans gen. nov., sp. nov., non-phototrophic Rhodobacteraceae from the biofilter of a marine aquaculture.</title>
        <authorList>
            <person name="Foesel B.U."/>
            <person name="Drake H.L."/>
            <person name="Schramm A."/>
        </authorList>
    </citation>
    <scope>NUCLEOTIDE SEQUENCE [LARGE SCALE GENOMIC DNA]</scope>
    <source>
        <strain evidence="1 2">D1-19</strain>
    </source>
</reference>
<name>A0A2T7URA4_9RHOB</name>
<evidence type="ECO:0000313" key="1">
    <source>
        <dbReference type="EMBL" id="PVE47128.1"/>
    </source>
</evidence>
<evidence type="ECO:0000313" key="2">
    <source>
        <dbReference type="Proteomes" id="UP000244810"/>
    </source>
</evidence>
<proteinExistence type="predicted"/>
<keyword evidence="2" id="KW-1185">Reference proteome</keyword>
<comment type="caution">
    <text evidence="1">The sequence shown here is derived from an EMBL/GenBank/DDBJ whole genome shotgun (WGS) entry which is preliminary data.</text>
</comment>
<sequence>MAFITTTDFSPRMRAQIDRFFASLGQGFNAYLEARTRRDQIERLQMLTDAQLAEMGISRDRIVHHVFRDRLAL</sequence>
<dbReference type="OrthoDB" id="7867799at2"/>
<dbReference type="RefSeq" id="WP_107752140.1">
    <property type="nucleotide sequence ID" value="NZ_QBKF01000006.1"/>
</dbReference>
<dbReference type="Proteomes" id="UP000244810">
    <property type="component" value="Unassembled WGS sequence"/>
</dbReference>
<gene>
    <name evidence="1" type="ORF">DDE23_12840</name>
</gene>
<organism evidence="1 2">
    <name type="scientific">Pararhodobacter aggregans</name>
    <dbReference type="NCBI Taxonomy" id="404875"/>
    <lineage>
        <taxon>Bacteria</taxon>
        <taxon>Pseudomonadati</taxon>
        <taxon>Pseudomonadota</taxon>
        <taxon>Alphaproteobacteria</taxon>
        <taxon>Rhodobacterales</taxon>
        <taxon>Paracoccaceae</taxon>
        <taxon>Pararhodobacter</taxon>
    </lineage>
</organism>
<dbReference type="EMBL" id="QDDR01000006">
    <property type="protein sequence ID" value="PVE47128.1"/>
    <property type="molecule type" value="Genomic_DNA"/>
</dbReference>
<accession>A0A2T7URA4</accession>